<dbReference type="EMBL" id="CP043494">
    <property type="protein sequence ID" value="WNG45062.1"/>
    <property type="molecule type" value="Genomic_DNA"/>
</dbReference>
<dbReference type="InterPro" id="IPR018392">
    <property type="entry name" value="LysM"/>
</dbReference>
<dbReference type="Gene3D" id="3.10.350.10">
    <property type="entry name" value="LysM domain"/>
    <property type="match status" value="1"/>
</dbReference>
<proteinExistence type="predicted"/>
<dbReference type="InterPro" id="IPR036779">
    <property type="entry name" value="LysM_dom_sf"/>
</dbReference>
<dbReference type="PROSITE" id="PS51782">
    <property type="entry name" value="LYSM"/>
    <property type="match status" value="1"/>
</dbReference>
<evidence type="ECO:0000259" key="2">
    <source>
        <dbReference type="PROSITE" id="PS51782"/>
    </source>
</evidence>
<feature type="transmembrane region" description="Helical" evidence="1">
    <location>
        <begin position="413"/>
        <end position="435"/>
    </location>
</feature>
<dbReference type="Proteomes" id="UP001611383">
    <property type="component" value="Chromosome"/>
</dbReference>
<evidence type="ECO:0000256" key="1">
    <source>
        <dbReference type="SAM" id="Phobius"/>
    </source>
</evidence>
<evidence type="ECO:0000313" key="3">
    <source>
        <dbReference type="EMBL" id="WNG45062.1"/>
    </source>
</evidence>
<dbReference type="RefSeq" id="WP_395819103.1">
    <property type="nucleotide sequence ID" value="NZ_CP043494.1"/>
</dbReference>
<reference evidence="3 4" key="1">
    <citation type="submission" date="2019-08" db="EMBL/GenBank/DDBJ databases">
        <title>Archangium and Cystobacter genomes.</title>
        <authorList>
            <person name="Chen I.-C.K."/>
            <person name="Wielgoss S."/>
        </authorList>
    </citation>
    <scope>NUCLEOTIDE SEQUENCE [LARGE SCALE GENOMIC DNA]</scope>
    <source>
        <strain evidence="3 4">Cbm 6</strain>
    </source>
</reference>
<dbReference type="CDD" id="cd00118">
    <property type="entry name" value="LysM"/>
    <property type="match status" value="1"/>
</dbReference>
<name>A0ABY9WMM2_9BACT</name>
<gene>
    <name evidence="3" type="ORF">F0U60_13835</name>
</gene>
<accession>A0ABY9WMM2</accession>
<organism evidence="3 4">
    <name type="scientific">Archangium minus</name>
    <dbReference type="NCBI Taxonomy" id="83450"/>
    <lineage>
        <taxon>Bacteria</taxon>
        <taxon>Pseudomonadati</taxon>
        <taxon>Myxococcota</taxon>
        <taxon>Myxococcia</taxon>
        <taxon>Myxococcales</taxon>
        <taxon>Cystobacterineae</taxon>
        <taxon>Archangiaceae</taxon>
        <taxon>Archangium</taxon>
    </lineage>
</organism>
<evidence type="ECO:0000313" key="4">
    <source>
        <dbReference type="Proteomes" id="UP001611383"/>
    </source>
</evidence>
<keyword evidence="1" id="KW-0472">Membrane</keyword>
<keyword evidence="1" id="KW-0812">Transmembrane</keyword>
<keyword evidence="4" id="KW-1185">Reference proteome</keyword>
<feature type="domain" description="LysM" evidence="2">
    <location>
        <begin position="3"/>
        <end position="56"/>
    </location>
</feature>
<feature type="transmembrane region" description="Helical" evidence="1">
    <location>
        <begin position="441"/>
        <end position="465"/>
    </location>
</feature>
<keyword evidence="1" id="KW-1133">Transmembrane helix</keyword>
<protein>
    <submittedName>
        <fullName evidence="3">LysM peptidoglycan-binding domain-containing protein</fullName>
    </submittedName>
</protein>
<sequence length="632" mass="70357">MPKTHKVQQGETLTSIAEKYGFVDDWKALYQAPENAALRKKRPNPMLIYPGDEVAIPALPPTRVKGVTGGPQKFQRQPDDGLSLIKRARQLSAEYIRLRDKYMTWVSDKERSGWFSIAEWTQALVTQDAEAYGSRANKARIKKFQEDYEKEAQPQREAYESKCRELVNLMLIQSFKRQFESLADEDRAQCYADLTEAFNESNVGRTFILQELKKAEKSDPTALLTGVFKIMKEANGAFWKFLAEFAPTIVRWKEEQALGYIEHLIVQRVRGISVDLLRKKVSLYETTTIVRVRQAFTITVLTPEHIRLNETPNAQRISGFLNKAFESINLALALNELSKKQGTKEILSAVGAVAAMLEQFKTVTAALTARKWMRVAGAGTEASVLAIITGVCDAVTGSMDAWDRASKGDYDSALVYGAGAAGGAAAAVGASLIVFGAGTSWTGVGVVVLLAGAIVSLGAALASVFGNFDDTALQLWVLNNRFGNDGDDPASEFREWKNNPTKQLEGLKDALALVEFEGSFSEEKHQLVIKPSMVLTCSQVRVTIGASWDLGMYQHWRNRLLDERSASLKLEGNRVTEITITVPQPPGQRKRVLYTELRVDMLVDAYNDGKTMTYRRSAKLEPSVTERIRSWF</sequence>